<dbReference type="InterPro" id="IPR053164">
    <property type="entry name" value="IS1016-like_transposase"/>
</dbReference>
<feature type="domain" description="ISXO2-like transposase" evidence="1">
    <location>
        <begin position="202"/>
        <end position="306"/>
    </location>
</feature>
<reference evidence="2" key="1">
    <citation type="submission" date="2020-07" db="EMBL/GenBank/DDBJ databases">
        <title>Multicomponent nature underlies the extraordinary mechanical properties of spider dragline silk.</title>
        <authorList>
            <person name="Kono N."/>
            <person name="Nakamura H."/>
            <person name="Mori M."/>
            <person name="Yoshida Y."/>
            <person name="Ohtoshi R."/>
            <person name="Malay A.D."/>
            <person name="Moran D.A.P."/>
            <person name="Tomita M."/>
            <person name="Numata K."/>
            <person name="Arakawa K."/>
        </authorList>
    </citation>
    <scope>NUCLEOTIDE SEQUENCE</scope>
</reference>
<evidence type="ECO:0000313" key="3">
    <source>
        <dbReference type="Proteomes" id="UP000887116"/>
    </source>
</evidence>
<comment type="caution">
    <text evidence="2">The sequence shown here is derived from an EMBL/GenBank/DDBJ whole genome shotgun (WGS) entry which is preliminary data.</text>
</comment>
<organism evidence="2 3">
    <name type="scientific">Trichonephila clavata</name>
    <name type="common">Joro spider</name>
    <name type="synonym">Nephila clavata</name>
    <dbReference type="NCBI Taxonomy" id="2740835"/>
    <lineage>
        <taxon>Eukaryota</taxon>
        <taxon>Metazoa</taxon>
        <taxon>Ecdysozoa</taxon>
        <taxon>Arthropoda</taxon>
        <taxon>Chelicerata</taxon>
        <taxon>Arachnida</taxon>
        <taxon>Araneae</taxon>
        <taxon>Araneomorphae</taxon>
        <taxon>Entelegynae</taxon>
        <taxon>Araneoidea</taxon>
        <taxon>Nephilidae</taxon>
        <taxon>Trichonephila</taxon>
    </lineage>
</organism>
<dbReference type="InterPro" id="IPR024445">
    <property type="entry name" value="Tnp_ISXO2-like"/>
</dbReference>
<dbReference type="Proteomes" id="UP000887116">
    <property type="component" value="Unassembled WGS sequence"/>
</dbReference>
<sequence length="362" mass="42368">MFNSKATVGSSAVEYILPDAPPRSAQKTKKKRDIYKVLKQPRKSRRYAGMQADDLHKILTTNLLEFCQKLKLLAPSVTCLCGEVMNLSVYEDSADGYLWICPKNKENEHCSVQCIRKGTWFENSELSIPDILWIAYMWVHEYSFVSMLHECDLASEILNDRCTSCKDSCRLILECKREPIGGPDKLVEIFECKYKGWEEPKKPHKSYKKFKNEKWVFCALEHFSTNTIFLIVKNKKSDTVCEIFDQFFLPGTTIFTHIWNAYKNLSSEKFEFLTNEKSLTFHDTNTKTDMDTIEAFSRIAERPRPGLNFWNKYEYDAKFCEFFYRKSLAFAKDAYVSYLKDIARLYAPLDRVIKEQPPELDE</sequence>
<dbReference type="OrthoDB" id="6412411at2759"/>
<dbReference type="EMBL" id="BMAO01036849">
    <property type="protein sequence ID" value="GFR13485.1"/>
    <property type="molecule type" value="Genomic_DNA"/>
</dbReference>
<protein>
    <submittedName>
        <fullName evidence="2">DDE_Tnp_IS1595 domain-containing protein</fullName>
    </submittedName>
</protein>
<name>A0A8X6IYC2_TRICU</name>
<dbReference type="PANTHER" id="PTHR47163">
    <property type="entry name" value="DDE_TNP_IS1595 DOMAIN-CONTAINING PROTEIN"/>
    <property type="match status" value="1"/>
</dbReference>
<accession>A0A8X6IYC2</accession>
<dbReference type="PANTHER" id="PTHR47163:SF2">
    <property type="entry name" value="SI:DKEY-17M8.2"/>
    <property type="match status" value="1"/>
</dbReference>
<dbReference type="AlphaFoldDB" id="A0A8X6IYC2"/>
<proteinExistence type="predicted"/>
<gene>
    <name evidence="2" type="primary">AVEN_88712_1</name>
    <name evidence="2" type="ORF">TNCT_301631</name>
</gene>
<dbReference type="Pfam" id="PF12762">
    <property type="entry name" value="DDE_Tnp_IS1595"/>
    <property type="match status" value="1"/>
</dbReference>
<evidence type="ECO:0000259" key="1">
    <source>
        <dbReference type="Pfam" id="PF12762"/>
    </source>
</evidence>
<keyword evidence="3" id="KW-1185">Reference proteome</keyword>
<evidence type="ECO:0000313" key="2">
    <source>
        <dbReference type="EMBL" id="GFR13485.1"/>
    </source>
</evidence>